<accession>A0A1R1DSB9</accession>
<dbReference type="PANTHER" id="PTHR22550">
    <property type="entry name" value="SPORE GERMINATION PROTEIN"/>
    <property type="match status" value="1"/>
</dbReference>
<evidence type="ECO:0000313" key="5">
    <source>
        <dbReference type="Proteomes" id="UP000187172"/>
    </source>
</evidence>
<dbReference type="PIRSF" id="PIRSF005690">
    <property type="entry name" value="GerBA"/>
    <property type="match status" value="1"/>
</dbReference>
<dbReference type="GO" id="GO:0009847">
    <property type="term" value="P:spore germination"/>
    <property type="evidence" value="ECO:0007669"/>
    <property type="project" value="InterPro"/>
</dbReference>
<protein>
    <submittedName>
        <fullName evidence="4">Spore germination protein</fullName>
    </submittedName>
</protein>
<feature type="transmembrane region" description="Helical" evidence="3">
    <location>
        <begin position="430"/>
        <end position="455"/>
    </location>
</feature>
<dbReference type="InterPro" id="IPR004995">
    <property type="entry name" value="Spore_Ger"/>
</dbReference>
<dbReference type="Pfam" id="PF03323">
    <property type="entry name" value="GerA"/>
    <property type="match status" value="1"/>
</dbReference>
<evidence type="ECO:0000256" key="1">
    <source>
        <dbReference type="ARBA" id="ARBA00005278"/>
    </source>
</evidence>
<comment type="caution">
    <text evidence="4">The sequence shown here is derived from an EMBL/GenBank/DDBJ whole genome shotgun (WGS) entry which is preliminary data.</text>
</comment>
<keyword evidence="5" id="KW-1185">Reference proteome</keyword>
<dbReference type="Proteomes" id="UP000187172">
    <property type="component" value="Unassembled WGS sequence"/>
</dbReference>
<evidence type="ECO:0000256" key="2">
    <source>
        <dbReference type="ARBA" id="ARBA00023136"/>
    </source>
</evidence>
<name>A0A1R1DSB9_9BACL</name>
<proteinExistence type="inferred from homology"/>
<dbReference type="PANTHER" id="PTHR22550:SF5">
    <property type="entry name" value="LEUCINE ZIPPER PROTEIN 4"/>
    <property type="match status" value="1"/>
</dbReference>
<dbReference type="InterPro" id="IPR050768">
    <property type="entry name" value="UPF0353/GerABKA_families"/>
</dbReference>
<dbReference type="AlphaFoldDB" id="A0A1R1DSB9"/>
<feature type="transmembrane region" description="Helical" evidence="3">
    <location>
        <begin position="399"/>
        <end position="418"/>
    </location>
</feature>
<dbReference type="STRING" id="297318.BK138_35620"/>
<sequence length="507" mass="56102">MKFRRLWKTLLDHGPTKSTPSVEPPVDVSHEHQWSSEELHSLFHNCADVKMDSYEFGDTESSQSVLLIYCEGLADIQQINEYVLPRLESMLNHSKSGMGLDKKLELTPIDQTDDIITSVFSGKLLIYFSKLNAVYGLDIASPPHRSPSESNTEISIKGPKDGFVEELPTNVALIRKRLRTNSLCYEQFTVGKRSNSKVALLYIEDIIQPEIVKEAKKRLKHINMDNIMGSSQLEKIISDYSFTLFPLLDYSGRPDYVADCLVHGRFAVIVDGAPNAIIGPANLTLLLKSPEDAYFPFYYSALGMILRLFGLVTSLLLPGFWIALSSYNVEQIPYPLLATISMSRIGLPMPGPIEAILMIAMFELFREAGERLPKAVGQTVAVVGGIVVGDAAIRAGLASTTLLVVSAVTAVSSFTLVNQSLVGSVSIVRLFVLMCSSVLGMYGFILSTIAVILYLSRLESFGVPYLAPLSPITWKDFISAIIRKPWNTTDRRPEILHTQDSTRKGDS</sequence>
<feature type="transmembrane region" description="Helical" evidence="3">
    <location>
        <begin position="297"/>
        <end position="324"/>
    </location>
</feature>
<keyword evidence="3" id="KW-1133">Transmembrane helix</keyword>
<keyword evidence="2 3" id="KW-0472">Membrane</keyword>
<evidence type="ECO:0000313" key="4">
    <source>
        <dbReference type="EMBL" id="OMF42439.1"/>
    </source>
</evidence>
<reference evidence="4 5" key="1">
    <citation type="submission" date="2016-11" db="EMBL/GenBank/DDBJ databases">
        <title>Paenibacillus species isolates.</title>
        <authorList>
            <person name="Beno S.M."/>
        </authorList>
    </citation>
    <scope>NUCLEOTIDE SEQUENCE [LARGE SCALE GENOMIC DNA]</scope>
    <source>
        <strain evidence="4 5">FSL R5-0378</strain>
    </source>
</reference>
<dbReference type="GO" id="GO:0016020">
    <property type="term" value="C:membrane"/>
    <property type="evidence" value="ECO:0007669"/>
    <property type="project" value="InterPro"/>
</dbReference>
<dbReference type="EMBL" id="MRTP01000039">
    <property type="protein sequence ID" value="OMF42439.1"/>
    <property type="molecule type" value="Genomic_DNA"/>
</dbReference>
<keyword evidence="3" id="KW-0812">Transmembrane</keyword>
<feature type="transmembrane region" description="Helical" evidence="3">
    <location>
        <begin position="344"/>
        <end position="364"/>
    </location>
</feature>
<dbReference type="RefSeq" id="WP_076177139.1">
    <property type="nucleotide sequence ID" value="NZ_MRTP01000039.1"/>
</dbReference>
<evidence type="ECO:0000256" key="3">
    <source>
        <dbReference type="SAM" id="Phobius"/>
    </source>
</evidence>
<comment type="similarity">
    <text evidence="1">Belongs to the GerABKA family.</text>
</comment>
<gene>
    <name evidence="4" type="ORF">BK138_35620</name>
</gene>
<organism evidence="4 5">
    <name type="scientific">Paenibacillus rhizosphaerae</name>
    <dbReference type="NCBI Taxonomy" id="297318"/>
    <lineage>
        <taxon>Bacteria</taxon>
        <taxon>Bacillati</taxon>
        <taxon>Bacillota</taxon>
        <taxon>Bacilli</taxon>
        <taxon>Bacillales</taxon>
        <taxon>Paenibacillaceae</taxon>
        <taxon>Paenibacillus</taxon>
    </lineage>
</organism>